<keyword evidence="6" id="KW-0411">Iron-sulfur</keyword>
<reference evidence="9 10" key="1">
    <citation type="submission" date="2016-12" db="EMBL/GenBank/DDBJ databases">
        <title>Domibacillus antri genome sequencing.</title>
        <authorList>
            <person name="Verma A."/>
            <person name="Krishnamurthi S."/>
        </authorList>
    </citation>
    <scope>NUCLEOTIDE SEQUENCE [LARGE SCALE GENOMIC DNA]</scope>
    <source>
        <strain evidence="9 10">XD80</strain>
    </source>
</reference>
<evidence type="ECO:0000256" key="2">
    <source>
        <dbReference type="ARBA" id="ARBA00022723"/>
    </source>
</evidence>
<keyword evidence="2" id="KW-0479">Metal-binding</keyword>
<dbReference type="EMBL" id="MSDU01000025">
    <property type="protein sequence ID" value="OLN22055.1"/>
    <property type="molecule type" value="Genomic_DNA"/>
</dbReference>
<dbReference type="RefSeq" id="WP_075398897.1">
    <property type="nucleotide sequence ID" value="NZ_MSDU01000025.1"/>
</dbReference>
<dbReference type="STRING" id="1714264.BTO30_11590"/>
<dbReference type="InterPro" id="IPR051536">
    <property type="entry name" value="UDG_Type-4/5"/>
</dbReference>
<evidence type="ECO:0000256" key="4">
    <source>
        <dbReference type="ARBA" id="ARBA00022801"/>
    </source>
</evidence>
<dbReference type="SMART" id="SM00986">
    <property type="entry name" value="UDG"/>
    <property type="match status" value="1"/>
</dbReference>
<dbReference type="CDD" id="cd10030">
    <property type="entry name" value="UDG-F4_TTUDGA_SPO1dp_like"/>
    <property type="match status" value="1"/>
</dbReference>
<evidence type="ECO:0000313" key="9">
    <source>
        <dbReference type="EMBL" id="OLN22055.1"/>
    </source>
</evidence>
<dbReference type="GO" id="GO:0046872">
    <property type="term" value="F:metal ion binding"/>
    <property type="evidence" value="ECO:0007669"/>
    <property type="project" value="UniProtKB-KW"/>
</dbReference>
<dbReference type="PANTHER" id="PTHR33693:SF1">
    <property type="entry name" value="TYPE-4 URACIL-DNA GLYCOSYLASE"/>
    <property type="match status" value="1"/>
</dbReference>
<evidence type="ECO:0000313" key="10">
    <source>
        <dbReference type="Proteomes" id="UP000185568"/>
    </source>
</evidence>
<evidence type="ECO:0000256" key="3">
    <source>
        <dbReference type="ARBA" id="ARBA00022763"/>
    </source>
</evidence>
<dbReference type="PANTHER" id="PTHR33693">
    <property type="entry name" value="TYPE-5 URACIL-DNA GLYCOSYLASE"/>
    <property type="match status" value="1"/>
</dbReference>
<dbReference type="GO" id="GO:0006281">
    <property type="term" value="P:DNA repair"/>
    <property type="evidence" value="ECO:0007669"/>
    <property type="project" value="UniProtKB-KW"/>
</dbReference>
<dbReference type="Proteomes" id="UP000185568">
    <property type="component" value="Unassembled WGS sequence"/>
</dbReference>
<evidence type="ECO:0000256" key="6">
    <source>
        <dbReference type="ARBA" id="ARBA00023014"/>
    </source>
</evidence>
<organism evidence="9 10">
    <name type="scientific">Domibacillus antri</name>
    <dbReference type="NCBI Taxonomy" id="1714264"/>
    <lineage>
        <taxon>Bacteria</taxon>
        <taxon>Bacillati</taxon>
        <taxon>Bacillota</taxon>
        <taxon>Bacilli</taxon>
        <taxon>Bacillales</taxon>
        <taxon>Bacillaceae</taxon>
        <taxon>Domibacillus</taxon>
    </lineage>
</organism>
<evidence type="ECO:0000256" key="1">
    <source>
        <dbReference type="ARBA" id="ARBA00022485"/>
    </source>
</evidence>
<evidence type="ECO:0000259" key="8">
    <source>
        <dbReference type="SMART" id="SM00986"/>
    </source>
</evidence>
<keyword evidence="10" id="KW-1185">Reference proteome</keyword>
<protein>
    <submittedName>
        <fullName evidence="9">Uracil-DNA glycosylase</fullName>
    </submittedName>
</protein>
<dbReference type="GO" id="GO:0097506">
    <property type="term" value="F:deaminated base DNA N-glycosylase activity"/>
    <property type="evidence" value="ECO:0007669"/>
    <property type="project" value="UniProtKB-ARBA"/>
</dbReference>
<dbReference type="InterPro" id="IPR036895">
    <property type="entry name" value="Uracil-DNA_glycosylase-like_sf"/>
</dbReference>
<dbReference type="AlphaFoldDB" id="A0A1Q8Q434"/>
<keyword evidence="1" id="KW-0004">4Fe-4S</keyword>
<dbReference type="Pfam" id="PF03167">
    <property type="entry name" value="UDG"/>
    <property type="match status" value="1"/>
</dbReference>
<gene>
    <name evidence="9" type="ORF">BTO30_11590</name>
</gene>
<comment type="caution">
    <text evidence="9">The sequence shown here is derived from an EMBL/GenBank/DDBJ whole genome shotgun (WGS) entry which is preliminary data.</text>
</comment>
<dbReference type="InterPro" id="IPR005122">
    <property type="entry name" value="Uracil-DNA_glycosylase-like"/>
</dbReference>
<name>A0A1Q8Q434_9BACI</name>
<keyword evidence="4" id="KW-0378">Hydrolase</keyword>
<dbReference type="SUPFAM" id="SSF52141">
    <property type="entry name" value="Uracil-DNA glycosylase-like"/>
    <property type="match status" value="1"/>
</dbReference>
<keyword evidence="3" id="KW-0227">DNA damage</keyword>
<evidence type="ECO:0000256" key="5">
    <source>
        <dbReference type="ARBA" id="ARBA00023004"/>
    </source>
</evidence>
<dbReference type="OrthoDB" id="5290748at2"/>
<accession>A0A1Q8Q434</accession>
<proteinExistence type="predicted"/>
<sequence>MRIPDELAELGKKRIAAYQVEGFVYGSGPEHAKLMLVGEAPGETEIGNGIPFSGRAGNELMKFLQLAGVTREDVYITSAVRSRPYKWGEKNGPDGTKIKRKYNRAPTAGEIKAHAPLLDYEMEHVKAPVIVTLGNIGLKRLAGKDKKVSDLHGRLLIQPVLRLKDDQYEWTDKKYCLFPTFHPASIFYNRGLLELIHSDMEKLRGLLGNFPMNEQTDQDE</sequence>
<dbReference type="Gene3D" id="3.40.470.10">
    <property type="entry name" value="Uracil-DNA glycosylase-like domain"/>
    <property type="match status" value="1"/>
</dbReference>
<feature type="domain" description="Uracil-DNA glycosylase-like" evidence="8">
    <location>
        <begin position="25"/>
        <end position="201"/>
    </location>
</feature>
<keyword evidence="5" id="KW-0408">Iron</keyword>
<dbReference type="SMART" id="SM00987">
    <property type="entry name" value="UreE_C"/>
    <property type="match status" value="1"/>
</dbReference>
<dbReference type="GO" id="GO:0051539">
    <property type="term" value="F:4 iron, 4 sulfur cluster binding"/>
    <property type="evidence" value="ECO:0007669"/>
    <property type="project" value="UniProtKB-KW"/>
</dbReference>
<keyword evidence="7" id="KW-0234">DNA repair</keyword>
<evidence type="ECO:0000256" key="7">
    <source>
        <dbReference type="ARBA" id="ARBA00023204"/>
    </source>
</evidence>